<evidence type="ECO:0000256" key="1">
    <source>
        <dbReference type="SAM" id="Coils"/>
    </source>
</evidence>
<feature type="region of interest" description="Disordered" evidence="2">
    <location>
        <begin position="124"/>
        <end position="168"/>
    </location>
</feature>
<dbReference type="Proteomes" id="UP001642360">
    <property type="component" value="Unassembled WGS sequence"/>
</dbReference>
<dbReference type="PANTHER" id="PTHR35489:SF2">
    <property type="entry name" value="TITAN9"/>
    <property type="match status" value="1"/>
</dbReference>
<sequence>MNHMESLYAKLYDKYTKLKREKESEMEKLNREQEVKFLKYVSAADEMIEYLRGENDTLRAQVNDLRSEVASVRSTKDEQHAEYQKLLIQENQRNKELSEEIERLRNLQREGLCCSARVANTESRQLNTPGGVQVGSDASSGLDIATRKRTRSSRTETEMKKRSRHSMIETDVTVTPSTIDEPDNMPVTDPLDKLRKQNMSSSALLNINLVHMPECCRRTIDDSGDDAQFTGPTKCMFQDLVECLIGMKLSTVSQEDEICISALHQSSGYSFSLTWIKNSFGETELLYRVSSLGTFERVAPEWMREVLMFSTSMCPIFFERVSRVVKFSH</sequence>
<comment type="caution">
    <text evidence="4">The sequence shown here is derived from an EMBL/GenBank/DDBJ whole genome shotgun (WGS) entry which is preliminary data.</text>
</comment>
<name>A0ABC8UTG1_9AQUA</name>
<evidence type="ECO:0000256" key="2">
    <source>
        <dbReference type="SAM" id="MobiDB-lite"/>
    </source>
</evidence>
<dbReference type="AlphaFoldDB" id="A0ABC8UTG1"/>
<proteinExistence type="predicted"/>
<feature type="coiled-coil region" evidence="1">
    <location>
        <begin position="1"/>
        <end position="110"/>
    </location>
</feature>
<reference evidence="4 5" key="1">
    <citation type="submission" date="2024-02" db="EMBL/GenBank/DDBJ databases">
        <authorList>
            <person name="Vignale AGUSTIN F."/>
            <person name="Sosa J E."/>
            <person name="Modenutti C."/>
        </authorList>
    </citation>
    <scope>NUCLEOTIDE SEQUENCE [LARGE SCALE GENOMIC DNA]</scope>
</reference>
<dbReference type="EMBL" id="CAUOFW020008946">
    <property type="protein sequence ID" value="CAK9184352.1"/>
    <property type="molecule type" value="Genomic_DNA"/>
</dbReference>
<dbReference type="PANTHER" id="PTHR35489">
    <property type="entry name" value="TITAN9"/>
    <property type="match status" value="1"/>
</dbReference>
<keyword evidence="5" id="KW-1185">Reference proteome</keyword>
<evidence type="ECO:0000313" key="4">
    <source>
        <dbReference type="EMBL" id="CAK9184352.1"/>
    </source>
</evidence>
<evidence type="ECO:0000259" key="3">
    <source>
        <dbReference type="Pfam" id="PF25091"/>
    </source>
</evidence>
<dbReference type="Pfam" id="PF25091">
    <property type="entry name" value="DUF7806"/>
    <property type="match status" value="1"/>
</dbReference>
<protein>
    <recommendedName>
        <fullName evidence="3">DUF7806 domain-containing protein</fullName>
    </recommendedName>
</protein>
<feature type="domain" description="DUF7806" evidence="3">
    <location>
        <begin position="233"/>
        <end position="326"/>
    </location>
</feature>
<gene>
    <name evidence="4" type="ORF">ILEXP_LOCUS54670</name>
</gene>
<keyword evidence="1" id="KW-0175">Coiled coil</keyword>
<evidence type="ECO:0000313" key="5">
    <source>
        <dbReference type="Proteomes" id="UP001642360"/>
    </source>
</evidence>
<dbReference type="InterPro" id="IPR056708">
    <property type="entry name" value="DUF7806"/>
</dbReference>
<accession>A0ABC8UTG1</accession>
<organism evidence="4 5">
    <name type="scientific">Ilex paraguariensis</name>
    <name type="common">yerba mate</name>
    <dbReference type="NCBI Taxonomy" id="185542"/>
    <lineage>
        <taxon>Eukaryota</taxon>
        <taxon>Viridiplantae</taxon>
        <taxon>Streptophyta</taxon>
        <taxon>Embryophyta</taxon>
        <taxon>Tracheophyta</taxon>
        <taxon>Spermatophyta</taxon>
        <taxon>Magnoliopsida</taxon>
        <taxon>eudicotyledons</taxon>
        <taxon>Gunneridae</taxon>
        <taxon>Pentapetalae</taxon>
        <taxon>asterids</taxon>
        <taxon>campanulids</taxon>
        <taxon>Aquifoliales</taxon>
        <taxon>Aquifoliaceae</taxon>
        <taxon>Ilex</taxon>
    </lineage>
</organism>